<dbReference type="InterPro" id="IPR001810">
    <property type="entry name" value="F-box_dom"/>
</dbReference>
<dbReference type="Proteomes" id="UP000636709">
    <property type="component" value="Unassembled WGS sequence"/>
</dbReference>
<accession>A0A835A628</accession>
<evidence type="ECO:0000313" key="4">
    <source>
        <dbReference type="Proteomes" id="UP000636709"/>
    </source>
</evidence>
<evidence type="ECO:0000259" key="1">
    <source>
        <dbReference type="Pfam" id="PF00646"/>
    </source>
</evidence>
<dbReference type="InterPro" id="IPR050942">
    <property type="entry name" value="F-box_BR-signaling"/>
</dbReference>
<organism evidence="3 4">
    <name type="scientific">Digitaria exilis</name>
    <dbReference type="NCBI Taxonomy" id="1010633"/>
    <lineage>
        <taxon>Eukaryota</taxon>
        <taxon>Viridiplantae</taxon>
        <taxon>Streptophyta</taxon>
        <taxon>Embryophyta</taxon>
        <taxon>Tracheophyta</taxon>
        <taxon>Spermatophyta</taxon>
        <taxon>Magnoliopsida</taxon>
        <taxon>Liliopsida</taxon>
        <taxon>Poales</taxon>
        <taxon>Poaceae</taxon>
        <taxon>PACMAD clade</taxon>
        <taxon>Panicoideae</taxon>
        <taxon>Panicodae</taxon>
        <taxon>Paniceae</taxon>
        <taxon>Anthephorinae</taxon>
        <taxon>Digitaria</taxon>
    </lineage>
</organism>
<dbReference type="PANTHER" id="PTHR44259">
    <property type="entry name" value="OS07G0183000 PROTEIN-RELATED"/>
    <property type="match status" value="1"/>
</dbReference>
<dbReference type="Pfam" id="PF00646">
    <property type="entry name" value="F-box"/>
    <property type="match status" value="1"/>
</dbReference>
<feature type="domain" description="KIB1-4 beta-propeller" evidence="2">
    <location>
        <begin position="111"/>
        <end position="323"/>
    </location>
</feature>
<gene>
    <name evidence="3" type="ORF">HU200_060691</name>
</gene>
<dbReference type="SUPFAM" id="SSF81383">
    <property type="entry name" value="F-box domain"/>
    <property type="match status" value="1"/>
</dbReference>
<dbReference type="Pfam" id="PF03478">
    <property type="entry name" value="Beta-prop_KIB1-4"/>
    <property type="match status" value="1"/>
</dbReference>
<dbReference type="EMBL" id="JACEFO010002554">
    <property type="protein sequence ID" value="KAF8656421.1"/>
    <property type="molecule type" value="Genomic_DNA"/>
</dbReference>
<keyword evidence="4" id="KW-1185">Reference proteome</keyword>
<sequence>MGGAPPASPPGPASSLKDEFSMAALAPFPIPSWSELPTDILISILQRLELPQALVFASVCTTWRASATTAGVPRSWAPWIMSWGNHLKEMRVHGHDRCSSVVTCNLYHPVDVNKSYAVSFPKGCFVLCCGPSHGWLILANDLSNLVLYNPVTLAMIPLPPVTDFTCVEVTCGGYSLKGNFFEADRFGMWFYQKAVLSCSPSKGGVYSVMLIHNDSSWLSFVQAGQDKWQVVSTLRRGQRYLDCAYHKGRFYSVTLDGTVEKWNFDGGNEPTRDVVVVGMPLPGRIVSRHLVSTPWGDLLQVRALVAVRYPDGVAFEIYKFLPDGCKKVQRTF</sequence>
<dbReference type="PANTHER" id="PTHR44259:SF77">
    <property type="entry name" value="OS04G0563401 PROTEIN"/>
    <property type="match status" value="1"/>
</dbReference>
<name>A0A835A628_9POAL</name>
<evidence type="ECO:0000313" key="3">
    <source>
        <dbReference type="EMBL" id="KAF8656421.1"/>
    </source>
</evidence>
<dbReference type="AlphaFoldDB" id="A0A835A628"/>
<proteinExistence type="predicted"/>
<reference evidence="3" key="1">
    <citation type="submission" date="2020-07" db="EMBL/GenBank/DDBJ databases">
        <title>Genome sequence and genetic diversity analysis of an under-domesticated orphan crop, white fonio (Digitaria exilis).</title>
        <authorList>
            <person name="Bennetzen J.L."/>
            <person name="Chen S."/>
            <person name="Ma X."/>
            <person name="Wang X."/>
            <person name="Yssel A.E.J."/>
            <person name="Chaluvadi S.R."/>
            <person name="Johnson M."/>
            <person name="Gangashetty P."/>
            <person name="Hamidou F."/>
            <person name="Sanogo M.D."/>
            <person name="Zwaenepoel A."/>
            <person name="Wallace J."/>
            <person name="Van De Peer Y."/>
            <person name="Van Deynze A."/>
        </authorList>
    </citation>
    <scope>NUCLEOTIDE SEQUENCE</scope>
    <source>
        <tissue evidence="3">Leaves</tissue>
    </source>
</reference>
<evidence type="ECO:0000259" key="2">
    <source>
        <dbReference type="Pfam" id="PF03478"/>
    </source>
</evidence>
<protein>
    <recommendedName>
        <fullName evidence="5">F-box domain-containing protein</fullName>
    </recommendedName>
</protein>
<dbReference type="OrthoDB" id="622644at2759"/>
<dbReference type="InterPro" id="IPR036047">
    <property type="entry name" value="F-box-like_dom_sf"/>
</dbReference>
<feature type="domain" description="F-box" evidence="1">
    <location>
        <begin position="33"/>
        <end position="66"/>
    </location>
</feature>
<comment type="caution">
    <text evidence="3">The sequence shown here is derived from an EMBL/GenBank/DDBJ whole genome shotgun (WGS) entry which is preliminary data.</text>
</comment>
<evidence type="ECO:0008006" key="5">
    <source>
        <dbReference type="Google" id="ProtNLM"/>
    </source>
</evidence>
<dbReference type="InterPro" id="IPR005174">
    <property type="entry name" value="KIB1-4_b-propeller"/>
</dbReference>
<dbReference type="Gene3D" id="1.20.1280.50">
    <property type="match status" value="1"/>
</dbReference>